<sequence length="113" mass="13188">MSTTTVFEYQEKIRRLAVKIVKHYRGKGPENVKVNLEDEGNITVQIKGFLSNLSEILVKEGAVDLVTQYWEVLQPYLEREFMQEAMDMIGSPFTYAWTIRDDLQGEWTIVIEK</sequence>
<reference evidence="3" key="1">
    <citation type="journal article" date="2019" name="Int. J. Syst. Evol. Microbiol.">
        <title>The Global Catalogue of Microorganisms (GCM) 10K type strain sequencing project: providing services to taxonomists for standard genome sequencing and annotation.</title>
        <authorList>
            <consortium name="The Broad Institute Genomics Platform"/>
            <consortium name="The Broad Institute Genome Sequencing Center for Infectious Disease"/>
            <person name="Wu L."/>
            <person name="Ma J."/>
        </authorList>
    </citation>
    <scope>NUCLEOTIDE SEQUENCE [LARGE SCALE GENOMIC DNA]</scope>
    <source>
        <strain evidence="3">CCUG 59189</strain>
    </source>
</reference>
<evidence type="ECO:0000313" key="2">
    <source>
        <dbReference type="EMBL" id="MFD1178855.1"/>
    </source>
</evidence>
<keyword evidence="3" id="KW-1185">Reference proteome</keyword>
<gene>
    <name evidence="2" type="ORF">ACFQ3W_21490</name>
</gene>
<dbReference type="InterPro" id="IPR018745">
    <property type="entry name" value="MpsC"/>
</dbReference>
<proteinExistence type="predicted"/>
<organism evidence="2 3">
    <name type="scientific">Paenibacillus puldeungensis</name>
    <dbReference type="NCBI Taxonomy" id="696536"/>
    <lineage>
        <taxon>Bacteria</taxon>
        <taxon>Bacillati</taxon>
        <taxon>Bacillota</taxon>
        <taxon>Bacilli</taxon>
        <taxon>Bacillales</taxon>
        <taxon>Paenibacillaceae</taxon>
        <taxon>Paenibacillus</taxon>
    </lineage>
</organism>
<feature type="domain" description="Na+-translocating membrane potential-generating system MpsC" evidence="1">
    <location>
        <begin position="8"/>
        <end position="95"/>
    </location>
</feature>
<evidence type="ECO:0000259" key="1">
    <source>
        <dbReference type="Pfam" id="PF10057"/>
    </source>
</evidence>
<dbReference type="RefSeq" id="WP_379321294.1">
    <property type="nucleotide sequence ID" value="NZ_JBHTLM010000021.1"/>
</dbReference>
<dbReference type="Proteomes" id="UP001597262">
    <property type="component" value="Unassembled WGS sequence"/>
</dbReference>
<comment type="caution">
    <text evidence="2">The sequence shown here is derived from an EMBL/GenBank/DDBJ whole genome shotgun (WGS) entry which is preliminary data.</text>
</comment>
<accession>A0ABW3S3U5</accession>
<dbReference type="Pfam" id="PF10057">
    <property type="entry name" value="MpsC"/>
    <property type="match status" value="1"/>
</dbReference>
<name>A0ABW3S3U5_9BACL</name>
<evidence type="ECO:0000313" key="3">
    <source>
        <dbReference type="Proteomes" id="UP001597262"/>
    </source>
</evidence>
<protein>
    <submittedName>
        <fullName evidence="2">Na-translocating system protein MpsC family protein</fullName>
    </submittedName>
</protein>
<dbReference type="EMBL" id="JBHTLM010000021">
    <property type="protein sequence ID" value="MFD1178855.1"/>
    <property type="molecule type" value="Genomic_DNA"/>
</dbReference>